<sequence>MIHQVWRARRLGPAWSASLASVVAWTACLHRDLTIDRDHNAGESWTTLLRDRTPLGHLGADLPHG</sequence>
<keyword evidence="2" id="KW-1185">Reference proteome</keyword>
<dbReference type="EMBL" id="JAPTMY010000006">
    <property type="protein sequence ID" value="MCZ0857219.1"/>
    <property type="molecule type" value="Genomic_DNA"/>
</dbReference>
<gene>
    <name evidence="1" type="ORF">OHJ16_04080</name>
</gene>
<organism evidence="1 2">
    <name type="scientific">Actinomyces israelii</name>
    <dbReference type="NCBI Taxonomy" id="1659"/>
    <lineage>
        <taxon>Bacteria</taxon>
        <taxon>Bacillati</taxon>
        <taxon>Actinomycetota</taxon>
        <taxon>Actinomycetes</taxon>
        <taxon>Actinomycetales</taxon>
        <taxon>Actinomycetaceae</taxon>
        <taxon>Actinomyces</taxon>
    </lineage>
</organism>
<protein>
    <submittedName>
        <fullName evidence="1">Uncharacterized protein</fullName>
    </submittedName>
</protein>
<evidence type="ECO:0000313" key="1">
    <source>
        <dbReference type="EMBL" id="MCZ0857219.1"/>
    </source>
</evidence>
<evidence type="ECO:0000313" key="2">
    <source>
        <dbReference type="Proteomes" id="UP001072034"/>
    </source>
</evidence>
<accession>A0ABT4I654</accession>
<reference evidence="1" key="1">
    <citation type="submission" date="2022-10" db="EMBL/GenBank/DDBJ databases">
        <title>Genome sequence of Actinomyces israelii ATCC 10048.</title>
        <authorList>
            <person name="Watt R.M."/>
            <person name="Tong W.M."/>
        </authorList>
    </citation>
    <scope>NUCLEOTIDE SEQUENCE</scope>
    <source>
        <strain evidence="1">ATCC 10048</strain>
    </source>
</reference>
<comment type="caution">
    <text evidence="1">The sequence shown here is derived from an EMBL/GenBank/DDBJ whole genome shotgun (WGS) entry which is preliminary data.</text>
</comment>
<dbReference type="RefSeq" id="WP_268916855.1">
    <property type="nucleotide sequence ID" value="NZ_JAPTMY010000006.1"/>
</dbReference>
<dbReference type="PROSITE" id="PS51257">
    <property type="entry name" value="PROKAR_LIPOPROTEIN"/>
    <property type="match status" value="1"/>
</dbReference>
<proteinExistence type="predicted"/>
<name>A0ABT4I654_9ACTO</name>
<dbReference type="Proteomes" id="UP001072034">
    <property type="component" value="Unassembled WGS sequence"/>
</dbReference>